<dbReference type="Proteomes" id="UP001607125">
    <property type="component" value="Unassembled WGS sequence"/>
</dbReference>
<evidence type="ECO:0008006" key="3">
    <source>
        <dbReference type="Google" id="ProtNLM"/>
    </source>
</evidence>
<dbReference type="EMBL" id="JBIHSF010000012">
    <property type="protein sequence ID" value="MFH0263837.1"/>
    <property type="molecule type" value="Genomic_DNA"/>
</dbReference>
<evidence type="ECO:0000313" key="1">
    <source>
        <dbReference type="EMBL" id="MFH0263837.1"/>
    </source>
</evidence>
<comment type="caution">
    <text evidence="1">The sequence shown here is derived from an EMBL/GenBank/DDBJ whole genome shotgun (WGS) entry which is preliminary data.</text>
</comment>
<protein>
    <recommendedName>
        <fullName evidence="3">Rad50/SbcC-type AAA domain-containing protein</fullName>
    </recommendedName>
</protein>
<gene>
    <name evidence="1" type="ORF">ACGRH2_25855</name>
</gene>
<dbReference type="Gene3D" id="3.40.50.300">
    <property type="entry name" value="P-loop containing nucleotide triphosphate hydrolases"/>
    <property type="match status" value="1"/>
</dbReference>
<organism evidence="1 2">
    <name type="scientific">Vibrio barjaei</name>
    <dbReference type="NCBI Taxonomy" id="1676683"/>
    <lineage>
        <taxon>Bacteria</taxon>
        <taxon>Pseudomonadati</taxon>
        <taxon>Pseudomonadota</taxon>
        <taxon>Gammaproteobacteria</taxon>
        <taxon>Vibrionales</taxon>
        <taxon>Vibrionaceae</taxon>
        <taxon>Vibrio</taxon>
    </lineage>
</organism>
<proteinExistence type="predicted"/>
<keyword evidence="2" id="KW-1185">Reference proteome</keyword>
<name>A0ABW7IQA8_9VIBR</name>
<dbReference type="InterPro" id="IPR027417">
    <property type="entry name" value="P-loop_NTPase"/>
</dbReference>
<reference evidence="1 2" key="1">
    <citation type="submission" date="2024-10" db="EMBL/GenBank/DDBJ databases">
        <authorList>
            <person name="Yibar A."/>
            <person name="Saticioglu I.B."/>
            <person name="Duman M."/>
            <person name="Ajmi N."/>
            <person name="Gurler F."/>
            <person name="Ay H."/>
            <person name="Onuk E."/>
            <person name="Guler S."/>
            <person name="Romalde J.L."/>
        </authorList>
    </citation>
    <scope>NUCLEOTIDE SEQUENCE [LARGE SCALE GENOMIC DNA]</scope>
    <source>
        <strain evidence="1 2">1-TCBS-B</strain>
    </source>
</reference>
<feature type="non-terminal residue" evidence="1">
    <location>
        <position position="355"/>
    </location>
</feature>
<accession>A0ABW7IQA8</accession>
<sequence>MNKMRNLIFQELIIVSDLEKSAKKFHFGPRMNLISGKRNKVGKTSLCTSLLWSMGCNVTFPPKWKELSIKTVVKFSVNGEQYSILRTKEQISIFSNSMMNVNVYDNISGGFSQKLAFLLGNRTFLKPKSSKYYYPPFPGAMFLPAFIHSDKGWGELYKSFNDLDAYSKSEKKNLIEYFLGIKGDDFFLPRKERSTLEQQVDVSISRLSNISEVRESMFDMLNHVDNLEEKRHTNLDLLLEDRSFQLQTLNSAKSSRFELKKQIQIIKKAESDLFEDYNFATNNIESNHILCPTCGTSHDNDIVNRFSLLDEREELIEARHNLESDLLDIDRNISSISKSLERINLDIAIEEQLAD</sequence>
<evidence type="ECO:0000313" key="2">
    <source>
        <dbReference type="Proteomes" id="UP001607125"/>
    </source>
</evidence>